<protein>
    <submittedName>
        <fullName evidence="1">Uncharacterized protein</fullName>
    </submittedName>
</protein>
<evidence type="ECO:0000313" key="2">
    <source>
        <dbReference type="Proteomes" id="UP000299102"/>
    </source>
</evidence>
<dbReference type="EMBL" id="BGZK01000635">
    <property type="protein sequence ID" value="GBP53869.1"/>
    <property type="molecule type" value="Genomic_DNA"/>
</dbReference>
<proteinExistence type="predicted"/>
<keyword evidence="2" id="KW-1185">Reference proteome</keyword>
<reference evidence="1 2" key="1">
    <citation type="journal article" date="2019" name="Commun. Biol.">
        <title>The bagworm genome reveals a unique fibroin gene that provides high tensile strength.</title>
        <authorList>
            <person name="Kono N."/>
            <person name="Nakamura H."/>
            <person name="Ohtoshi R."/>
            <person name="Tomita M."/>
            <person name="Numata K."/>
            <person name="Arakawa K."/>
        </authorList>
    </citation>
    <scope>NUCLEOTIDE SEQUENCE [LARGE SCALE GENOMIC DNA]</scope>
</reference>
<organism evidence="1 2">
    <name type="scientific">Eumeta variegata</name>
    <name type="common">Bagworm moth</name>
    <name type="synonym">Eumeta japonica</name>
    <dbReference type="NCBI Taxonomy" id="151549"/>
    <lineage>
        <taxon>Eukaryota</taxon>
        <taxon>Metazoa</taxon>
        <taxon>Ecdysozoa</taxon>
        <taxon>Arthropoda</taxon>
        <taxon>Hexapoda</taxon>
        <taxon>Insecta</taxon>
        <taxon>Pterygota</taxon>
        <taxon>Neoptera</taxon>
        <taxon>Endopterygota</taxon>
        <taxon>Lepidoptera</taxon>
        <taxon>Glossata</taxon>
        <taxon>Ditrysia</taxon>
        <taxon>Tineoidea</taxon>
        <taxon>Psychidae</taxon>
        <taxon>Oiketicinae</taxon>
        <taxon>Eumeta</taxon>
    </lineage>
</organism>
<dbReference type="Proteomes" id="UP000299102">
    <property type="component" value="Unassembled WGS sequence"/>
</dbReference>
<comment type="caution">
    <text evidence="1">The sequence shown here is derived from an EMBL/GenBank/DDBJ whole genome shotgun (WGS) entry which is preliminary data.</text>
</comment>
<gene>
    <name evidence="1" type="ORF">EVAR_96776_1</name>
</gene>
<sequence length="211" mass="24363">MQAIGSYGVALALLEGEMMRAYGREWVAGERMWRWRRDRPPELLLTRRDSTEETATSCLYSVKVYYLTGRADPFSYCSQIHHITNLLLLRTAHPKINRATSTRPAAIRTRHLLTRGRRPSPLRHRRSHVNTPMNISRRTQKITSPLRIVLTRELPRLDRAVWTVFVNNKSPVRRLAASVGVSQNTPSPPPRRVDCLTSNDVLRNYRIMCGH</sequence>
<accession>A0A4C1WUH1</accession>
<dbReference type="AlphaFoldDB" id="A0A4C1WUH1"/>
<evidence type="ECO:0000313" key="1">
    <source>
        <dbReference type="EMBL" id="GBP53869.1"/>
    </source>
</evidence>
<name>A0A4C1WUH1_EUMVA</name>